<evidence type="ECO:0000256" key="5">
    <source>
        <dbReference type="ARBA" id="ARBA00047471"/>
    </source>
</evidence>
<dbReference type="GO" id="GO:0046524">
    <property type="term" value="F:sucrose-phosphate synthase activity"/>
    <property type="evidence" value="ECO:0007669"/>
    <property type="project" value="UniProtKB-EC"/>
</dbReference>
<dbReference type="SUPFAM" id="SSF53756">
    <property type="entry name" value="UDP-Glycosyltransferase/glycogen phosphorylase"/>
    <property type="match status" value="1"/>
</dbReference>
<gene>
    <name evidence="8" type="ORF">MNBD_BACTEROID07-1577</name>
</gene>
<dbReference type="Pfam" id="PF00534">
    <property type="entry name" value="Glycos_transf_1"/>
    <property type="match status" value="1"/>
</dbReference>
<dbReference type="AlphaFoldDB" id="A0A3B0UMI3"/>
<dbReference type="PANTHER" id="PTHR46039">
    <property type="entry name" value="SUCROSE-PHOSPHATE SYNTHASE 3-RELATED"/>
    <property type="match status" value="1"/>
</dbReference>
<comment type="catalytic activity">
    <reaction evidence="5">
        <text>beta-D-fructose 6-phosphate + UDP-alpha-D-glucose = sucrose 6(F)-phosphate + UDP + H(+)</text>
        <dbReference type="Rhea" id="RHEA:22172"/>
        <dbReference type="ChEBI" id="CHEBI:15378"/>
        <dbReference type="ChEBI" id="CHEBI:57634"/>
        <dbReference type="ChEBI" id="CHEBI:57723"/>
        <dbReference type="ChEBI" id="CHEBI:58223"/>
        <dbReference type="ChEBI" id="CHEBI:58885"/>
        <dbReference type="EC" id="2.4.1.14"/>
    </reaction>
</comment>
<name>A0A3B0UMI3_9ZZZZ</name>
<accession>A0A3B0UMI3</accession>
<evidence type="ECO:0000256" key="3">
    <source>
        <dbReference type="ARBA" id="ARBA00022676"/>
    </source>
</evidence>
<comment type="similarity">
    <text evidence="1">Belongs to the glycosyltransferase 1 family.</text>
</comment>
<dbReference type="EMBL" id="UOET01000365">
    <property type="protein sequence ID" value="VAW29433.1"/>
    <property type="molecule type" value="Genomic_DNA"/>
</dbReference>
<sequence>MRIIFLNPQGNFDQKDSHLTEHADFGGQLVYVKEVSMALVEQYPDLKVDIITRRFKGDGWSAEFEKEVSYYPGISNRLRIVRISCGGDSFLRKELLWQHIPEWVDNIIRFYGKHLPDYATAHYGDGGYAAVLLKKKTGISFTFTGHSLGAQKLDKLFKKEPDFNKVDKWYHFSRRIQAERLGLQHADTIITSTEMERYKQYSHPLYRGAVNIEESEKFAVIPPGVNTSLFNRKVDEKDRALFRRIEKESGETKKPAVILSSRLDDKKNHISAVRAYAENKTLQQTASLGIFLRGMKNPYKEVGKLPEKEKIILQSIIDEIDRYHLRDKVFFLDLSSQKELAGAYKYFALKHSVFVLTAFYEPFGLAPIEAGACGLVPVTTKNGGPADIFKNDMGILVDPANTEDIARGISKALENYEEYADKVIRLVEEKYTWQKTAGGYYRVIS</sequence>
<proteinExistence type="inferred from homology"/>
<reference evidence="8" key="1">
    <citation type="submission" date="2018-06" db="EMBL/GenBank/DDBJ databases">
        <authorList>
            <person name="Zhirakovskaya E."/>
        </authorList>
    </citation>
    <scope>NUCLEOTIDE SEQUENCE</scope>
</reference>
<dbReference type="PANTHER" id="PTHR46039:SF5">
    <property type="entry name" value="SUCROSE-PHOSPHATE SYNTHASE 3-RELATED"/>
    <property type="match status" value="1"/>
</dbReference>
<evidence type="ECO:0000259" key="6">
    <source>
        <dbReference type="Pfam" id="PF00534"/>
    </source>
</evidence>
<dbReference type="EC" id="2.4.1.14" evidence="2"/>
<evidence type="ECO:0000256" key="2">
    <source>
        <dbReference type="ARBA" id="ARBA00012536"/>
    </source>
</evidence>
<feature type="domain" description="Glycosyl transferase family 1" evidence="6">
    <location>
        <begin position="245"/>
        <end position="420"/>
    </location>
</feature>
<keyword evidence="4 8" id="KW-0808">Transferase</keyword>
<feature type="non-terminal residue" evidence="8">
    <location>
        <position position="445"/>
    </location>
</feature>
<evidence type="ECO:0000259" key="7">
    <source>
        <dbReference type="Pfam" id="PF00862"/>
    </source>
</evidence>
<feature type="domain" description="Sucrose synthase first GT-B" evidence="7">
    <location>
        <begin position="113"/>
        <end position="239"/>
    </location>
</feature>
<evidence type="ECO:0000256" key="1">
    <source>
        <dbReference type="ARBA" id="ARBA00006530"/>
    </source>
</evidence>
<keyword evidence="3" id="KW-0328">Glycosyltransferase</keyword>
<dbReference type="InterPro" id="IPR000368">
    <property type="entry name" value="Sucrose_synth_GT-B1"/>
</dbReference>
<evidence type="ECO:0000256" key="4">
    <source>
        <dbReference type="ARBA" id="ARBA00022679"/>
    </source>
</evidence>
<evidence type="ECO:0000313" key="8">
    <source>
        <dbReference type="EMBL" id="VAW29433.1"/>
    </source>
</evidence>
<dbReference type="Pfam" id="PF00862">
    <property type="entry name" value="GT-B_Sucrose_synth"/>
    <property type="match status" value="1"/>
</dbReference>
<dbReference type="InterPro" id="IPR001296">
    <property type="entry name" value="Glyco_trans_1"/>
</dbReference>
<protein>
    <recommendedName>
        <fullName evidence="2">sucrose-phosphate synthase</fullName>
        <ecNumber evidence="2">2.4.1.14</ecNumber>
    </recommendedName>
</protein>
<organism evidence="8">
    <name type="scientific">hydrothermal vent metagenome</name>
    <dbReference type="NCBI Taxonomy" id="652676"/>
    <lineage>
        <taxon>unclassified sequences</taxon>
        <taxon>metagenomes</taxon>
        <taxon>ecological metagenomes</taxon>
    </lineage>
</organism>
<dbReference type="Gene3D" id="3.40.50.2000">
    <property type="entry name" value="Glycogen Phosphorylase B"/>
    <property type="match status" value="2"/>
</dbReference>
<dbReference type="InterPro" id="IPR044161">
    <property type="entry name" value="SPS"/>
</dbReference>